<evidence type="ECO:0000313" key="3">
    <source>
        <dbReference type="EMBL" id="TDX51653.1"/>
    </source>
</evidence>
<feature type="domain" description="DUF438" evidence="2">
    <location>
        <begin position="10"/>
        <end position="75"/>
    </location>
</feature>
<dbReference type="Proteomes" id="UP000295832">
    <property type="component" value="Unassembled WGS sequence"/>
</dbReference>
<reference evidence="3 4" key="1">
    <citation type="submission" date="2019-03" db="EMBL/GenBank/DDBJ databases">
        <title>Subsurface microbial communities from deep shales in Ohio and West Virginia, USA.</title>
        <authorList>
            <person name="Wrighton K."/>
        </authorList>
    </citation>
    <scope>NUCLEOTIDE SEQUENCE [LARGE SCALE GENOMIC DNA]</scope>
    <source>
        <strain evidence="3 4">MSL 6dP</strain>
    </source>
</reference>
<dbReference type="PANTHER" id="PTHR39966">
    <property type="entry name" value="BLL2471 PROTEIN-RELATED"/>
    <property type="match status" value="1"/>
</dbReference>
<dbReference type="EMBL" id="SOEG01000011">
    <property type="protein sequence ID" value="TDX51653.1"/>
    <property type="molecule type" value="Genomic_DNA"/>
</dbReference>
<dbReference type="RefSeq" id="WP_134116481.1">
    <property type="nucleotide sequence ID" value="NZ_SOEG01000011.1"/>
</dbReference>
<gene>
    <name evidence="3" type="ORF">C7959_11149</name>
</gene>
<dbReference type="PANTHER" id="PTHR39966:SF3">
    <property type="entry name" value="DUF438 DOMAIN-CONTAINING PROTEIN"/>
    <property type="match status" value="1"/>
</dbReference>
<evidence type="ECO:0000313" key="4">
    <source>
        <dbReference type="Proteomes" id="UP000295832"/>
    </source>
</evidence>
<dbReference type="STRING" id="926561.GCA_000379025_01278"/>
<dbReference type="Pfam" id="PF04282">
    <property type="entry name" value="DUF438"/>
    <property type="match status" value="1"/>
</dbReference>
<dbReference type="InterPro" id="IPR007380">
    <property type="entry name" value="DUF438"/>
</dbReference>
<sequence length="255" mass="29738">MNKKNNKEELKDLLEKLNSGEEVQQVKEEARDLLNRISPKELSEAEQELIDDGLEETELRHLCEAHIEAMAEELEALKAEVPVGHPLNTLITEHDEILKILDRLEKVNNRIQKMKIYNSDHGIFTQLKDIACNLLETENHHKREEEVLFPEVDATGVTGPTRIMKMEHEDLWPRKEKVDYLANNIDSLDFGDFKKQLNDNTEYIVLTLRDHIFKENHILYPTAKEVIEEERWAGIKKDSDRIGYCSFTPKITKVQ</sequence>
<dbReference type="GO" id="GO:0005886">
    <property type="term" value="C:plasma membrane"/>
    <property type="evidence" value="ECO:0007669"/>
    <property type="project" value="TreeGrafter"/>
</dbReference>
<keyword evidence="4" id="KW-1185">Reference proteome</keyword>
<accession>A0A4R8GYS0</accession>
<evidence type="ECO:0000259" key="2">
    <source>
        <dbReference type="Pfam" id="PF04282"/>
    </source>
</evidence>
<dbReference type="InterPro" id="IPR012312">
    <property type="entry name" value="Hemerythrin-like"/>
</dbReference>
<dbReference type="Pfam" id="PF01814">
    <property type="entry name" value="Hemerythrin"/>
    <property type="match status" value="1"/>
</dbReference>
<comment type="caution">
    <text evidence="3">The sequence shown here is derived from an EMBL/GenBank/DDBJ whole genome shotgun (WGS) entry which is preliminary data.</text>
</comment>
<proteinExistence type="predicted"/>
<evidence type="ECO:0000259" key="1">
    <source>
        <dbReference type="Pfam" id="PF01814"/>
    </source>
</evidence>
<dbReference type="AlphaFoldDB" id="A0A4R8GYS0"/>
<dbReference type="Gene3D" id="1.20.120.520">
    <property type="entry name" value="nmb1532 protein domain like"/>
    <property type="match status" value="1"/>
</dbReference>
<protein>
    <submittedName>
        <fullName evidence="3">Uncharacterized protein</fullName>
    </submittedName>
</protein>
<name>A0A4R8GYS0_9FIRM</name>
<feature type="domain" description="Hemerythrin-like" evidence="1">
    <location>
        <begin position="85"/>
        <end position="223"/>
    </location>
</feature>
<organism evidence="3 4">
    <name type="scientific">Orenia marismortui</name>
    <dbReference type="NCBI Taxonomy" id="46469"/>
    <lineage>
        <taxon>Bacteria</taxon>
        <taxon>Bacillati</taxon>
        <taxon>Bacillota</taxon>
        <taxon>Clostridia</taxon>
        <taxon>Halanaerobiales</taxon>
        <taxon>Halobacteroidaceae</taxon>
        <taxon>Orenia</taxon>
    </lineage>
</organism>